<name>A0ABN8Q763_9CNID</name>
<feature type="coiled-coil region" evidence="1">
    <location>
        <begin position="6"/>
        <end position="121"/>
    </location>
</feature>
<sequence length="328" mass="37825">MKTSRLEKEANIRKKLEEALKDAQRAIADKEALLQDARNEAAQRENAHIETKQHRDGLLATLTRTQQTLEVEMAAKDELQNLANELKEKFHFQQQLSEKELSEMRCSLDEANKSIELIERRTHEEYDSSEEKISAMLAKIKNRHEMEFQKFKEESEAAYENGVRQIRIQLDDAFLNLETTRDDNVHLKAEAEALNAKVINLGAKDEEIGGFIIRQNVAGRPVSLFRFPPETLLKIQTYTTVWSASSLSNHNPPSEFVNRDHHQWRTGPKCTTILCKPNGQPVSWTKVVCPRDREGKRFSNPPADAAYYSHRSKTSSFDAITERRIWRP</sequence>
<evidence type="ECO:0000259" key="2">
    <source>
        <dbReference type="PROSITE" id="PS51841"/>
    </source>
</evidence>
<dbReference type="SUPFAM" id="SSF74853">
    <property type="entry name" value="Lamin A/C globular tail domain"/>
    <property type="match status" value="1"/>
</dbReference>
<dbReference type="InterPro" id="IPR042840">
    <property type="entry name" value="LMNTD1"/>
</dbReference>
<evidence type="ECO:0000256" key="1">
    <source>
        <dbReference type="SAM" id="Coils"/>
    </source>
</evidence>
<dbReference type="InterPro" id="IPR001322">
    <property type="entry name" value="Lamin_tail_dom"/>
</dbReference>
<gene>
    <name evidence="3" type="ORF">PLOB_00001909</name>
</gene>
<reference evidence="3 4" key="1">
    <citation type="submission" date="2022-05" db="EMBL/GenBank/DDBJ databases">
        <authorList>
            <consortium name="Genoscope - CEA"/>
            <person name="William W."/>
        </authorList>
    </citation>
    <scope>NUCLEOTIDE SEQUENCE [LARGE SCALE GENOMIC DNA]</scope>
</reference>
<organism evidence="3 4">
    <name type="scientific">Porites lobata</name>
    <dbReference type="NCBI Taxonomy" id="104759"/>
    <lineage>
        <taxon>Eukaryota</taxon>
        <taxon>Metazoa</taxon>
        <taxon>Cnidaria</taxon>
        <taxon>Anthozoa</taxon>
        <taxon>Hexacorallia</taxon>
        <taxon>Scleractinia</taxon>
        <taxon>Fungiina</taxon>
        <taxon>Poritidae</taxon>
        <taxon>Porites</taxon>
    </lineage>
</organism>
<comment type="caution">
    <text evidence="3">The sequence shown here is derived from an EMBL/GenBank/DDBJ whole genome shotgun (WGS) entry which is preliminary data.</text>
</comment>
<proteinExistence type="predicted"/>
<dbReference type="Gene3D" id="2.60.40.1260">
    <property type="entry name" value="Lamin Tail domain"/>
    <property type="match status" value="1"/>
</dbReference>
<dbReference type="InterPro" id="IPR036415">
    <property type="entry name" value="Lamin_tail_dom_sf"/>
</dbReference>
<dbReference type="EMBL" id="CALNXK010000105">
    <property type="protein sequence ID" value="CAH3156647.1"/>
    <property type="molecule type" value="Genomic_DNA"/>
</dbReference>
<accession>A0ABN8Q763</accession>
<evidence type="ECO:0000313" key="4">
    <source>
        <dbReference type="Proteomes" id="UP001159405"/>
    </source>
</evidence>
<keyword evidence="4" id="KW-1185">Reference proteome</keyword>
<protein>
    <recommendedName>
        <fullName evidence="2">LTD domain-containing protein</fullName>
    </recommendedName>
</protein>
<feature type="domain" description="LTD" evidence="2">
    <location>
        <begin position="147"/>
        <end position="289"/>
    </location>
</feature>
<keyword evidence="1" id="KW-0175">Coiled coil</keyword>
<dbReference type="Proteomes" id="UP001159405">
    <property type="component" value="Unassembled WGS sequence"/>
</dbReference>
<evidence type="ECO:0000313" key="3">
    <source>
        <dbReference type="EMBL" id="CAH3156647.1"/>
    </source>
</evidence>
<dbReference type="PROSITE" id="PS51841">
    <property type="entry name" value="LTD"/>
    <property type="match status" value="1"/>
</dbReference>
<dbReference type="PANTHER" id="PTHR47012:SF3">
    <property type="entry name" value="LAMIN TAIL DOMAIN CONTAINING 1"/>
    <property type="match status" value="1"/>
</dbReference>
<dbReference type="PANTHER" id="PTHR47012">
    <property type="entry name" value="LAMIN TAIL DOMAIN-CONTAINING PROTEIN 1"/>
    <property type="match status" value="1"/>
</dbReference>